<keyword evidence="2" id="KW-1185">Reference proteome</keyword>
<accession>A0A4Y2SCN3</accession>
<reference evidence="1 2" key="1">
    <citation type="journal article" date="2019" name="Sci. Rep.">
        <title>Orb-weaving spider Araneus ventricosus genome elucidates the spidroin gene catalogue.</title>
        <authorList>
            <person name="Kono N."/>
            <person name="Nakamura H."/>
            <person name="Ohtoshi R."/>
            <person name="Moran D.A.P."/>
            <person name="Shinohara A."/>
            <person name="Yoshida Y."/>
            <person name="Fujiwara M."/>
            <person name="Mori M."/>
            <person name="Tomita M."/>
            <person name="Arakawa K."/>
        </authorList>
    </citation>
    <scope>NUCLEOTIDE SEQUENCE [LARGE SCALE GENOMIC DNA]</scope>
</reference>
<evidence type="ECO:0000313" key="2">
    <source>
        <dbReference type="Proteomes" id="UP000499080"/>
    </source>
</evidence>
<gene>
    <name evidence="1" type="ORF">AVEN_179696_1</name>
</gene>
<dbReference type="Proteomes" id="UP000499080">
    <property type="component" value="Unassembled WGS sequence"/>
</dbReference>
<name>A0A4Y2SCN3_ARAVE</name>
<proteinExistence type="predicted"/>
<evidence type="ECO:0000313" key="1">
    <source>
        <dbReference type="EMBL" id="GBN85040.1"/>
    </source>
</evidence>
<organism evidence="1 2">
    <name type="scientific">Araneus ventricosus</name>
    <name type="common">Orbweaver spider</name>
    <name type="synonym">Epeira ventricosa</name>
    <dbReference type="NCBI Taxonomy" id="182803"/>
    <lineage>
        <taxon>Eukaryota</taxon>
        <taxon>Metazoa</taxon>
        <taxon>Ecdysozoa</taxon>
        <taxon>Arthropoda</taxon>
        <taxon>Chelicerata</taxon>
        <taxon>Arachnida</taxon>
        <taxon>Araneae</taxon>
        <taxon>Araneomorphae</taxon>
        <taxon>Entelegynae</taxon>
        <taxon>Araneoidea</taxon>
        <taxon>Araneidae</taxon>
        <taxon>Araneus</taxon>
    </lineage>
</organism>
<comment type="caution">
    <text evidence="1">The sequence shown here is derived from an EMBL/GenBank/DDBJ whole genome shotgun (WGS) entry which is preliminary data.</text>
</comment>
<protein>
    <submittedName>
        <fullName evidence="1">Uncharacterized protein</fullName>
    </submittedName>
</protein>
<dbReference type="EMBL" id="BGPR01020590">
    <property type="protein sequence ID" value="GBN85040.1"/>
    <property type="molecule type" value="Genomic_DNA"/>
</dbReference>
<sequence length="103" mass="12185">MNESSRQLSRCRFATSYSLCMLLYESNHKSQNGVTPSRPRIRRFEATAAPIPRVLGRVLITNHLKAIRPFQRRCIYYQWWRYAQPHHLLPQEDRSALLVSLDD</sequence>
<dbReference type="AlphaFoldDB" id="A0A4Y2SCN3"/>